<reference evidence="2" key="1">
    <citation type="submission" date="2020-10" db="EMBL/GenBank/DDBJ databases">
        <authorList>
            <person name="Gilroy R."/>
        </authorList>
    </citation>
    <scope>NUCLEOTIDE SEQUENCE</scope>
    <source>
        <strain evidence="2">CHK195-11698</strain>
    </source>
</reference>
<dbReference type="GO" id="GO:0003677">
    <property type="term" value="F:DNA binding"/>
    <property type="evidence" value="ECO:0007669"/>
    <property type="project" value="InterPro"/>
</dbReference>
<feature type="domain" description="HTH rpiR-type" evidence="1">
    <location>
        <begin position="5"/>
        <end position="81"/>
    </location>
</feature>
<dbReference type="InterPro" id="IPR036388">
    <property type="entry name" value="WH-like_DNA-bd_sf"/>
</dbReference>
<accession>A0A9D1HN79</accession>
<dbReference type="PROSITE" id="PS51071">
    <property type="entry name" value="HTH_RPIR"/>
    <property type="match status" value="1"/>
</dbReference>
<dbReference type="Gene3D" id="1.10.10.10">
    <property type="entry name" value="Winged helix-like DNA-binding domain superfamily/Winged helix DNA-binding domain"/>
    <property type="match status" value="1"/>
</dbReference>
<sequence>MDSSQLLVFFKFCNEHLTNLNEYQIAQALISHIRDIESVTQEDIARQANISVASVSRFIHRAGFTSFQDFKHKIEIFNHDLRMHRILDHTLRFMRYSVQDMTAELYQDACTHLQETYENLDLEKLKQIVSRLKASKQIVLLGDDHELQDFYTFQIDCLANGISTYMVSIWEAENVMPSVLNEQDTLLYLELYERWRSDKVVEAMMKVKQMGVQIVAVAQEANSLENIADITLSYGKKHTLNDGYYSLPLLSRLFSELIYHTF</sequence>
<dbReference type="SUPFAM" id="SSF46689">
    <property type="entry name" value="Homeodomain-like"/>
    <property type="match status" value="1"/>
</dbReference>
<comment type="caution">
    <text evidence="2">The sequence shown here is derived from an EMBL/GenBank/DDBJ whole genome shotgun (WGS) entry which is preliminary data.</text>
</comment>
<protein>
    <submittedName>
        <fullName evidence="2">MurR/RpiR family transcriptional regulator</fullName>
    </submittedName>
</protein>
<dbReference type="InterPro" id="IPR000281">
    <property type="entry name" value="HTH_RpiR"/>
</dbReference>
<dbReference type="Gene3D" id="3.40.50.10490">
    <property type="entry name" value="Glucose-6-phosphate isomerase like protein, domain 1"/>
    <property type="match status" value="1"/>
</dbReference>
<dbReference type="InterPro" id="IPR009057">
    <property type="entry name" value="Homeodomain-like_sf"/>
</dbReference>
<evidence type="ECO:0000313" key="3">
    <source>
        <dbReference type="Proteomes" id="UP000824175"/>
    </source>
</evidence>
<dbReference type="InterPro" id="IPR047640">
    <property type="entry name" value="RpiR-like"/>
</dbReference>
<dbReference type="GO" id="GO:1901135">
    <property type="term" value="P:carbohydrate derivative metabolic process"/>
    <property type="evidence" value="ECO:0007669"/>
    <property type="project" value="InterPro"/>
</dbReference>
<dbReference type="InterPro" id="IPR046348">
    <property type="entry name" value="SIS_dom_sf"/>
</dbReference>
<evidence type="ECO:0000259" key="1">
    <source>
        <dbReference type="PROSITE" id="PS51071"/>
    </source>
</evidence>
<evidence type="ECO:0000313" key="2">
    <source>
        <dbReference type="EMBL" id="HIU13775.1"/>
    </source>
</evidence>
<name>A0A9D1HN79_9FIRM</name>
<dbReference type="GO" id="GO:0003700">
    <property type="term" value="F:DNA-binding transcription factor activity"/>
    <property type="evidence" value="ECO:0007669"/>
    <property type="project" value="InterPro"/>
</dbReference>
<organism evidence="2 3">
    <name type="scientific">Candidatus Fimiplasma intestinipullorum</name>
    <dbReference type="NCBI Taxonomy" id="2840825"/>
    <lineage>
        <taxon>Bacteria</taxon>
        <taxon>Bacillati</taxon>
        <taxon>Bacillota</taxon>
        <taxon>Clostridia</taxon>
        <taxon>Eubacteriales</taxon>
        <taxon>Candidatus Fimiplasma</taxon>
    </lineage>
</organism>
<gene>
    <name evidence="2" type="ORF">IAD15_06865</name>
</gene>
<dbReference type="EMBL" id="DVMJ01000057">
    <property type="protein sequence ID" value="HIU13775.1"/>
    <property type="molecule type" value="Genomic_DNA"/>
</dbReference>
<dbReference type="Pfam" id="PF01418">
    <property type="entry name" value="HTH_6"/>
    <property type="match status" value="1"/>
</dbReference>
<proteinExistence type="predicted"/>
<reference evidence="2" key="2">
    <citation type="journal article" date="2021" name="PeerJ">
        <title>Extensive microbial diversity within the chicken gut microbiome revealed by metagenomics and culture.</title>
        <authorList>
            <person name="Gilroy R."/>
            <person name="Ravi A."/>
            <person name="Getino M."/>
            <person name="Pursley I."/>
            <person name="Horton D.L."/>
            <person name="Alikhan N.F."/>
            <person name="Baker D."/>
            <person name="Gharbi K."/>
            <person name="Hall N."/>
            <person name="Watson M."/>
            <person name="Adriaenssens E.M."/>
            <person name="Foster-Nyarko E."/>
            <person name="Jarju S."/>
            <person name="Secka A."/>
            <person name="Antonio M."/>
            <person name="Oren A."/>
            <person name="Chaudhuri R.R."/>
            <person name="La Ragione R."/>
            <person name="Hildebrand F."/>
            <person name="Pallen M.J."/>
        </authorList>
    </citation>
    <scope>NUCLEOTIDE SEQUENCE</scope>
    <source>
        <strain evidence="2">CHK195-11698</strain>
    </source>
</reference>
<dbReference type="GO" id="GO:0097367">
    <property type="term" value="F:carbohydrate derivative binding"/>
    <property type="evidence" value="ECO:0007669"/>
    <property type="project" value="InterPro"/>
</dbReference>
<dbReference type="Proteomes" id="UP000824175">
    <property type="component" value="Unassembled WGS sequence"/>
</dbReference>
<dbReference type="AlphaFoldDB" id="A0A9D1HN79"/>
<dbReference type="PANTHER" id="PTHR30514">
    <property type="entry name" value="GLUCOKINASE"/>
    <property type="match status" value="1"/>
</dbReference>
<dbReference type="SUPFAM" id="SSF53697">
    <property type="entry name" value="SIS domain"/>
    <property type="match status" value="1"/>
</dbReference>